<evidence type="ECO:0000313" key="6">
    <source>
        <dbReference type="EMBL" id="KRK22754.1"/>
    </source>
</evidence>
<dbReference type="PANTHER" id="PTHR30346">
    <property type="entry name" value="TRANSCRIPTIONAL DUAL REGULATOR HCAR-RELATED"/>
    <property type="match status" value="1"/>
</dbReference>
<dbReference type="FunFam" id="1.10.10.10:FF:000001">
    <property type="entry name" value="LysR family transcriptional regulator"/>
    <property type="match status" value="1"/>
</dbReference>
<proteinExistence type="inferred from homology"/>
<dbReference type="GO" id="GO:0032993">
    <property type="term" value="C:protein-DNA complex"/>
    <property type="evidence" value="ECO:0007669"/>
    <property type="project" value="TreeGrafter"/>
</dbReference>
<reference evidence="6 7" key="1">
    <citation type="journal article" date="2015" name="Genome Announc.">
        <title>Expanding the biotechnology potential of lactobacilli through comparative genomics of 213 strains and associated genera.</title>
        <authorList>
            <person name="Sun Z."/>
            <person name="Harris H.M."/>
            <person name="McCann A."/>
            <person name="Guo C."/>
            <person name="Argimon S."/>
            <person name="Zhang W."/>
            <person name="Yang X."/>
            <person name="Jeffery I.B."/>
            <person name="Cooney J.C."/>
            <person name="Kagawa T.F."/>
            <person name="Liu W."/>
            <person name="Song Y."/>
            <person name="Salvetti E."/>
            <person name="Wrobel A."/>
            <person name="Rasinkangas P."/>
            <person name="Parkhill J."/>
            <person name="Rea M.C."/>
            <person name="O'Sullivan O."/>
            <person name="Ritari J."/>
            <person name="Douillard F.P."/>
            <person name="Paul Ross R."/>
            <person name="Yang R."/>
            <person name="Briner A.E."/>
            <person name="Felis G.E."/>
            <person name="de Vos W.M."/>
            <person name="Barrangou R."/>
            <person name="Klaenhammer T.R."/>
            <person name="Caufield P.W."/>
            <person name="Cui Y."/>
            <person name="Zhang H."/>
            <person name="O'Toole P.W."/>
        </authorList>
    </citation>
    <scope>NUCLEOTIDE SEQUENCE [LARGE SCALE GENOMIC DNA]</scope>
    <source>
        <strain evidence="6 7">DSM 20314</strain>
    </source>
</reference>
<organism evidence="6 7">
    <name type="scientific">Lactiplantibacillus pentosus DSM 20314</name>
    <dbReference type="NCBI Taxonomy" id="1423791"/>
    <lineage>
        <taxon>Bacteria</taxon>
        <taxon>Bacillati</taxon>
        <taxon>Bacillota</taxon>
        <taxon>Bacilli</taxon>
        <taxon>Lactobacillales</taxon>
        <taxon>Lactobacillaceae</taxon>
        <taxon>Lactiplantibacillus</taxon>
    </lineage>
</organism>
<dbReference type="RefSeq" id="WP_050340354.1">
    <property type="nucleotide sequence ID" value="NZ_AZCU01000021.1"/>
</dbReference>
<sequence>MNLKQLRYFLAVAEEGQMTAAAKRLHVAQPPLSYQIKQLEQELGVTLFNRLPQGVTVTAAGKLLVGYAQQLTQLSATAENKVRALAHGITGTINLGTVSSSAGVIPNPALRKWLQQHADVQLSVTEGNTYELLDDLHKRLLDVAVLRTPFNGQHLVCRYFPAERMAAVLPKQYTQFAHRRQLRLSDLAPLPLIKYRRFNELFHVAFLEAGLTPHYLMTCDDARTAMHWASRQLGVALVPRSLAETYDGGDVLIRSLTDHRFETHLALVTTNEALETPLVAGFMAQFKQARPLDNFH</sequence>
<dbReference type="Proteomes" id="UP000051020">
    <property type="component" value="Unassembled WGS sequence"/>
</dbReference>
<evidence type="ECO:0000256" key="2">
    <source>
        <dbReference type="ARBA" id="ARBA00023015"/>
    </source>
</evidence>
<gene>
    <name evidence="6" type="ORF">FD24_GL001738</name>
</gene>
<name>A0A837R723_LACPE</name>
<dbReference type="GO" id="GO:0003677">
    <property type="term" value="F:DNA binding"/>
    <property type="evidence" value="ECO:0007669"/>
    <property type="project" value="UniProtKB-KW"/>
</dbReference>
<evidence type="ECO:0000256" key="1">
    <source>
        <dbReference type="ARBA" id="ARBA00009437"/>
    </source>
</evidence>
<dbReference type="Pfam" id="PF00126">
    <property type="entry name" value="HTH_1"/>
    <property type="match status" value="1"/>
</dbReference>
<dbReference type="InterPro" id="IPR036390">
    <property type="entry name" value="WH_DNA-bd_sf"/>
</dbReference>
<accession>A0A837R723</accession>
<protein>
    <submittedName>
        <fullName evidence="6">Transcription regulator</fullName>
    </submittedName>
</protein>
<dbReference type="Pfam" id="PF03466">
    <property type="entry name" value="LysR_substrate"/>
    <property type="match status" value="1"/>
</dbReference>
<dbReference type="Gene3D" id="1.10.10.10">
    <property type="entry name" value="Winged helix-like DNA-binding domain superfamily/Winged helix DNA-binding domain"/>
    <property type="match status" value="1"/>
</dbReference>
<dbReference type="PROSITE" id="PS50931">
    <property type="entry name" value="HTH_LYSR"/>
    <property type="match status" value="1"/>
</dbReference>
<dbReference type="EMBL" id="AZCU01000021">
    <property type="protein sequence ID" value="KRK22754.1"/>
    <property type="molecule type" value="Genomic_DNA"/>
</dbReference>
<dbReference type="PRINTS" id="PR00039">
    <property type="entry name" value="HTHLYSR"/>
</dbReference>
<dbReference type="CDD" id="cd05466">
    <property type="entry name" value="PBP2_LTTR_substrate"/>
    <property type="match status" value="1"/>
</dbReference>
<dbReference type="GeneID" id="49393514"/>
<evidence type="ECO:0000256" key="3">
    <source>
        <dbReference type="ARBA" id="ARBA00023125"/>
    </source>
</evidence>
<dbReference type="PANTHER" id="PTHR30346:SF30">
    <property type="entry name" value="SMALL NEUTRAL PROTEASE REGULATORY PROTEIN"/>
    <property type="match status" value="1"/>
</dbReference>
<evidence type="ECO:0000256" key="4">
    <source>
        <dbReference type="ARBA" id="ARBA00023163"/>
    </source>
</evidence>
<keyword evidence="2" id="KW-0805">Transcription regulation</keyword>
<dbReference type="InterPro" id="IPR000847">
    <property type="entry name" value="LysR_HTH_N"/>
</dbReference>
<feature type="domain" description="HTH lysR-type" evidence="5">
    <location>
        <begin position="1"/>
        <end position="58"/>
    </location>
</feature>
<dbReference type="InterPro" id="IPR005119">
    <property type="entry name" value="LysR_subst-bd"/>
</dbReference>
<dbReference type="AlphaFoldDB" id="A0A837R723"/>
<evidence type="ECO:0000313" key="7">
    <source>
        <dbReference type="Proteomes" id="UP000051020"/>
    </source>
</evidence>
<keyword evidence="4" id="KW-0804">Transcription</keyword>
<comment type="caution">
    <text evidence="6">The sequence shown here is derived from an EMBL/GenBank/DDBJ whole genome shotgun (WGS) entry which is preliminary data.</text>
</comment>
<dbReference type="GO" id="GO:0003700">
    <property type="term" value="F:DNA-binding transcription factor activity"/>
    <property type="evidence" value="ECO:0007669"/>
    <property type="project" value="InterPro"/>
</dbReference>
<evidence type="ECO:0000259" key="5">
    <source>
        <dbReference type="PROSITE" id="PS50931"/>
    </source>
</evidence>
<comment type="similarity">
    <text evidence="1">Belongs to the LysR transcriptional regulatory family.</text>
</comment>
<dbReference type="Gene3D" id="3.40.190.290">
    <property type="match status" value="1"/>
</dbReference>
<dbReference type="SUPFAM" id="SSF46785">
    <property type="entry name" value="Winged helix' DNA-binding domain"/>
    <property type="match status" value="1"/>
</dbReference>
<dbReference type="SUPFAM" id="SSF53850">
    <property type="entry name" value="Periplasmic binding protein-like II"/>
    <property type="match status" value="1"/>
</dbReference>
<dbReference type="InterPro" id="IPR036388">
    <property type="entry name" value="WH-like_DNA-bd_sf"/>
</dbReference>
<keyword evidence="3" id="KW-0238">DNA-binding</keyword>